<accession>A0ACC2VUS1</accession>
<proteinExistence type="predicted"/>
<comment type="caution">
    <text evidence="1">The sequence shown here is derived from an EMBL/GenBank/DDBJ whole genome shotgun (WGS) entry which is preliminary data.</text>
</comment>
<protein>
    <submittedName>
        <fullName evidence="1">Uncharacterized protein</fullName>
    </submittedName>
</protein>
<dbReference type="EMBL" id="JASBWR010000051">
    <property type="protein sequence ID" value="KAJ9102642.1"/>
    <property type="molecule type" value="Genomic_DNA"/>
</dbReference>
<dbReference type="Proteomes" id="UP001241377">
    <property type="component" value="Unassembled WGS sequence"/>
</dbReference>
<sequence>MSPAPYDHQPNGRAHASSEPGDGESSDTSEKQRSLKALQISIPSRTGLPSNGEEDRHQADQDAAGEQEREADGDEQSDTAASTRSQQLSVRPLARRKSSVPHPPASPTFLPFINNGDTHPSPSWIPQSDRLSITDPAPTTSSYSPGMMSPVPRSATPGALVLHQNHLHYEYEESPRSPLAWRQTFEDAVRVNSVGAGVSRIGGAVSPALSYPPTPAPVPVERRDSNRHDGTPSEGYFAYASRSGSITADGMQQQQQPSSNPASPGSVAVNGDALASPSAGWEKNRIAVAFGPVPIPGTENFHGMEADQAGMSYATQCDPRMNAERMRDEGKQLHGLGFDSPVSRSRLASPSPFESVSLNSSGGSDRSDHDNDDDDKQAQSHLSPLQSPFIRNRQFNTRSTSGGASTAELDLTTRQQDQPSSLSSPRRVSSSFVAMTSHPERGFTTRSPGSRRVSAGGGLWGDVETESITRDASSSSRHRENRPRSPLVGHVNRSNDDVAQTTTTTMKSAPLSRDGSTSSRRQSAAPPSGLVAGDTTAGDGATPSVQPTPRLQAPPAIPHGLDHALLAKLNRPGASSLAWAESGDPFAPSKATMNQSHVGGEGLLKKRMSIQTSVDSVRPSVSIETGGGGGPAATRTPSLQLDHAATPQASGLSHHLSAGPSKLDQVRSQTRMVHLPPKSREEDAAHLERWKMMMEHSRAAEDKRQAERQQRRLEMEKHLAEDMPIWEAEILSPAIIDSYRQYHSRARRAIQSQRFPQDILDSIEHDASDTLRVIKIFQPGSPMHDELKDLLCAWYISRLDEGQGYISDVHHLAGMLLMTMDLPMAFIALRNLLNRPCLRAFYFGLTDEVEAYYRIFENLQGELFPKVYANCKHLGVRLPSSYFTSLFMHQLSFEAAARVWDVILLEGDSHIFRIALAILAILEPRLYYPDRKEITSILDGTNSASLAIVARERERAKQKGLSYVADIDGVLTSLGVTAEAIFDVLQQDEWKESRFDRLCQRELPDD</sequence>
<reference evidence="1" key="1">
    <citation type="submission" date="2023-04" db="EMBL/GenBank/DDBJ databases">
        <title>Draft Genome sequencing of Naganishia species isolated from polar environments using Oxford Nanopore Technology.</title>
        <authorList>
            <person name="Leo P."/>
            <person name="Venkateswaran K."/>
        </authorList>
    </citation>
    <scope>NUCLEOTIDE SEQUENCE</scope>
    <source>
        <strain evidence="1">MNA-CCFEE 5261</strain>
    </source>
</reference>
<organism evidence="1 2">
    <name type="scientific">Naganishia cerealis</name>
    <dbReference type="NCBI Taxonomy" id="610337"/>
    <lineage>
        <taxon>Eukaryota</taxon>
        <taxon>Fungi</taxon>
        <taxon>Dikarya</taxon>
        <taxon>Basidiomycota</taxon>
        <taxon>Agaricomycotina</taxon>
        <taxon>Tremellomycetes</taxon>
        <taxon>Filobasidiales</taxon>
        <taxon>Filobasidiaceae</taxon>
        <taxon>Naganishia</taxon>
    </lineage>
</organism>
<evidence type="ECO:0000313" key="2">
    <source>
        <dbReference type="Proteomes" id="UP001241377"/>
    </source>
</evidence>
<keyword evidence="2" id="KW-1185">Reference proteome</keyword>
<name>A0ACC2VUS1_9TREE</name>
<gene>
    <name evidence="1" type="ORF">QFC19_004751</name>
</gene>
<evidence type="ECO:0000313" key="1">
    <source>
        <dbReference type="EMBL" id="KAJ9102642.1"/>
    </source>
</evidence>